<dbReference type="EMBL" id="JACEEZ010005348">
    <property type="protein sequence ID" value="KAG0725700.1"/>
    <property type="molecule type" value="Genomic_DNA"/>
</dbReference>
<evidence type="ECO:0000256" key="1">
    <source>
        <dbReference type="SAM" id="MobiDB-lite"/>
    </source>
</evidence>
<evidence type="ECO:0000313" key="2">
    <source>
        <dbReference type="EMBL" id="KAG0725700.1"/>
    </source>
</evidence>
<dbReference type="Proteomes" id="UP000770661">
    <property type="component" value="Unassembled WGS sequence"/>
</dbReference>
<feature type="compositionally biased region" description="Basic and acidic residues" evidence="1">
    <location>
        <begin position="158"/>
        <end position="180"/>
    </location>
</feature>
<feature type="region of interest" description="Disordered" evidence="1">
    <location>
        <begin position="158"/>
        <end position="217"/>
    </location>
</feature>
<protein>
    <submittedName>
        <fullName evidence="2">Uncharacterized protein</fullName>
    </submittedName>
</protein>
<reference evidence="2" key="1">
    <citation type="submission" date="2020-07" db="EMBL/GenBank/DDBJ databases">
        <title>The High-quality genome of the commercially important snow crab, Chionoecetes opilio.</title>
        <authorList>
            <person name="Jeong J.-H."/>
            <person name="Ryu S."/>
        </authorList>
    </citation>
    <scope>NUCLEOTIDE SEQUENCE</scope>
    <source>
        <strain evidence="2">MADBK_172401_WGS</strain>
        <tissue evidence="2">Digestive gland</tissue>
    </source>
</reference>
<sequence>MMTSTRERAWWLIGHPECEITRARLPSKGQVLRKFYFHHGIEKKTKPVAAKEVIEAVLLIWGRAGIPTSALRTAKEKLLSLVAKYESLQKHRKRASETARMKEEMFKGDLEDLFDVVSSDALDRMTVEEDKAFLRSQREDRATSSMAGLDCITVEAQERKKERERAEEMRKERSKKEKEAMTFVVLSGRLTSSSSSTAGETDDSDVDFTSPSHPKRSKVEGAKFTALCGHHLHLGSVQSLGPGGDGDDGSLCNGIWAGPGESLLVSQHHPTPQNQESGGHRQVGNDKHSGGDSCPCPLGREVTS</sequence>
<dbReference type="AlphaFoldDB" id="A0A8J5D203"/>
<name>A0A8J5D203_CHIOP</name>
<proteinExistence type="predicted"/>
<feature type="compositionally biased region" description="Polar residues" evidence="1">
    <location>
        <begin position="264"/>
        <end position="277"/>
    </location>
</feature>
<evidence type="ECO:0000313" key="3">
    <source>
        <dbReference type="Proteomes" id="UP000770661"/>
    </source>
</evidence>
<comment type="caution">
    <text evidence="2">The sequence shown here is derived from an EMBL/GenBank/DDBJ whole genome shotgun (WGS) entry which is preliminary data.</text>
</comment>
<gene>
    <name evidence="2" type="ORF">GWK47_004587</name>
</gene>
<organism evidence="2 3">
    <name type="scientific">Chionoecetes opilio</name>
    <name type="common">Atlantic snow crab</name>
    <name type="synonym">Cancer opilio</name>
    <dbReference type="NCBI Taxonomy" id="41210"/>
    <lineage>
        <taxon>Eukaryota</taxon>
        <taxon>Metazoa</taxon>
        <taxon>Ecdysozoa</taxon>
        <taxon>Arthropoda</taxon>
        <taxon>Crustacea</taxon>
        <taxon>Multicrustacea</taxon>
        <taxon>Malacostraca</taxon>
        <taxon>Eumalacostraca</taxon>
        <taxon>Eucarida</taxon>
        <taxon>Decapoda</taxon>
        <taxon>Pleocyemata</taxon>
        <taxon>Brachyura</taxon>
        <taxon>Eubrachyura</taxon>
        <taxon>Majoidea</taxon>
        <taxon>Majidae</taxon>
        <taxon>Chionoecetes</taxon>
    </lineage>
</organism>
<accession>A0A8J5D203</accession>
<keyword evidence="3" id="KW-1185">Reference proteome</keyword>
<feature type="region of interest" description="Disordered" evidence="1">
    <location>
        <begin position="260"/>
        <end position="304"/>
    </location>
</feature>